<comment type="caution">
    <text evidence="2">The sequence shown here is derived from an EMBL/GenBank/DDBJ whole genome shotgun (WGS) entry which is preliminary data.</text>
</comment>
<dbReference type="EMBL" id="SWBM01000001">
    <property type="protein sequence ID" value="TKC19017.1"/>
    <property type="molecule type" value="Genomic_DNA"/>
</dbReference>
<dbReference type="Proteomes" id="UP000307756">
    <property type="component" value="Unassembled WGS sequence"/>
</dbReference>
<sequence length="170" mass="20406">MRKSKKEQKILLFLLGFHIILLIPILLRKPPIKDWLLVYFYNAATNVFIDNILARLKIVRYPDRILPKLFQTHILFDLLIYPTISVFYNQITMKDKPIAIFFKVFLFTVPMLMIELFAEKHSNLIKWSSKWKWYHTFLSLTFKTLVTRGAIACVRKIEERQKRKETEVMV</sequence>
<evidence type="ECO:0000313" key="3">
    <source>
        <dbReference type="Proteomes" id="UP000307756"/>
    </source>
</evidence>
<reference evidence="2 3" key="1">
    <citation type="journal article" date="2011" name="J. Microbiol.">
        <title>Bacillus kyonggiensis sp. nov., isolated from soil of a lettuce field.</title>
        <authorList>
            <person name="Dong K."/>
            <person name="Lee S."/>
        </authorList>
    </citation>
    <scope>NUCLEOTIDE SEQUENCE [LARGE SCALE GENOMIC DNA]</scope>
    <source>
        <strain evidence="2 3">NB22</strain>
    </source>
</reference>
<dbReference type="RefSeq" id="WP_136829762.1">
    <property type="nucleotide sequence ID" value="NZ_SWBM01000001.1"/>
</dbReference>
<gene>
    <name evidence="2" type="ORF">FA727_05580</name>
</gene>
<organism evidence="2 3">
    <name type="scientific">Robertmurraya kyonggiensis</name>
    <dbReference type="NCBI Taxonomy" id="1037680"/>
    <lineage>
        <taxon>Bacteria</taxon>
        <taxon>Bacillati</taxon>
        <taxon>Bacillota</taxon>
        <taxon>Bacilli</taxon>
        <taxon>Bacillales</taxon>
        <taxon>Bacillaceae</taxon>
        <taxon>Robertmurraya</taxon>
    </lineage>
</organism>
<feature type="transmembrane region" description="Helical" evidence="1">
    <location>
        <begin position="133"/>
        <end position="154"/>
    </location>
</feature>
<accession>A0A4U1DBM3</accession>
<protein>
    <submittedName>
        <fullName evidence="2">Uncharacterized protein</fullName>
    </submittedName>
</protein>
<keyword evidence="1" id="KW-0472">Membrane</keyword>
<keyword evidence="3" id="KW-1185">Reference proteome</keyword>
<keyword evidence="1" id="KW-0812">Transmembrane</keyword>
<feature type="transmembrane region" description="Helical" evidence="1">
    <location>
        <begin position="69"/>
        <end position="88"/>
    </location>
</feature>
<dbReference type="InterPro" id="IPR048147">
    <property type="entry name" value="CBO0543-like"/>
</dbReference>
<evidence type="ECO:0000313" key="2">
    <source>
        <dbReference type="EMBL" id="TKC19017.1"/>
    </source>
</evidence>
<dbReference type="AlphaFoldDB" id="A0A4U1DBM3"/>
<proteinExistence type="predicted"/>
<dbReference type="NCBIfam" id="NF041644">
    <property type="entry name" value="CBO0543_fam"/>
    <property type="match status" value="1"/>
</dbReference>
<name>A0A4U1DBM3_9BACI</name>
<evidence type="ECO:0000256" key="1">
    <source>
        <dbReference type="SAM" id="Phobius"/>
    </source>
</evidence>
<keyword evidence="1" id="KW-1133">Transmembrane helix</keyword>
<dbReference type="OrthoDB" id="2622010at2"/>
<feature type="transmembrane region" description="Helical" evidence="1">
    <location>
        <begin position="100"/>
        <end position="118"/>
    </location>
</feature>